<dbReference type="OrthoDB" id="4226663at2759"/>
<name>B6QIV1_TALMQ</name>
<keyword evidence="6" id="KW-1185">Reference proteome</keyword>
<protein>
    <submittedName>
        <fullName evidence="5">NACHT and WD40 domain protein</fullName>
    </submittedName>
</protein>
<evidence type="ECO:0000259" key="4">
    <source>
        <dbReference type="PROSITE" id="PS50837"/>
    </source>
</evidence>
<dbReference type="Pfam" id="PF24883">
    <property type="entry name" value="NPHP3_N"/>
    <property type="match status" value="1"/>
</dbReference>
<sequence>MAMESSVSFHSQNSGMQIGINYGTTNTYFGPQADPLDKLPIAYGAEFDSYADQHEDFCLPGTRTELLSQILAWAESPDGKCIFWLNGMAGTGKSTIARTVARCFEEKERLGATFFFKRGEADRSNARYLISSITKQLATKHQQLEPDIVKAIKNHPNLSSKSLSEQFDKLLLQPLLTFNPDQPATVVVIIDALDECDQENDIQIILRLLFNLQKVTSFCLRIFLTSRPELPIRLGFRQSNNHQDLVLHKLPKPVIEHDIRLFLEHKLSKIRDDHLLPLEWPENENTEKLVKMAVPLFIFAATICRFIGDIDWLPEERLAAVLQDEAATSTSDIERTYLPVLNQLIKSKNERDSEQLIKEFQNIIGVIILLATPLSVVVLSQLTGIPQRNISNRLNRFHSVLNIPEEPHQPVRILHLSFRDFLINTTSIFYVDEKETHQKIFLHCLRVMNAALKQNICGLSSYGTQRTDISDNQVNKHISTDLQYSCRYWIYHFEHSHGHITNPVAFNFMKKHFLHWLEVLSLMGIISQAVAMMDILQSGAKDPKYSDFLYDAKRFILKNTYIASLAPLQLYSSGLVFSPMQSTIRKMFFDSSPKQISILPQVEDYWSPGLQTLEGHSASVMSVAFSSDGQTVVSGSVDRTIKLWDTKTGSELQTLKGHSASVTSVAFSSDGQTVASGSWDSTIKLWDTKAGSELQILKGHSAWVSSVAFSSNGQTVASGSNDGTIKLWDTRTGSKLQTLKAHSALVTSVAFSSDGQAVASGSWDRTIKFWDTKTGSELQTLKGHSASVTSVACSSDGQIVASGSQDCTIKLWDTKTGSELQTLKGHLASLTSVAFSSDGQTVTSGSVDCTIKLWDTKTGSELQTLKGHSDPVTSVAFSSDGQTVASGSNDCTIKLWDTKTGSELQILNGHSDSVSSVTFSSDGQTVASGSWDGTIKLWDTRTSSELQTLKAHSAWVSSVAFSSDGQTVASGSNDGTIKLWDTRTGSKLQTLKAHSDPVTSVAFSSDGQTVVSGSWDRTIKFWDTKTGSELQMLKGHSASVISVAFSSDGQIVASGSRDRIQTFSSDRHDHDSTPYNSNPQVSVANSWVSFAGETLLWLPPEHRFNCSASKDATLALGYIDGRVSIIGFHTS</sequence>
<feature type="repeat" description="WD" evidence="3">
    <location>
        <begin position="991"/>
        <end position="1032"/>
    </location>
</feature>
<dbReference type="PANTHER" id="PTHR19879:SF9">
    <property type="entry name" value="TRANSCRIPTION INITIATION FACTOR TFIID SUBUNIT 5"/>
    <property type="match status" value="1"/>
</dbReference>
<dbReference type="InterPro" id="IPR018391">
    <property type="entry name" value="PQQ_b-propeller_rpt"/>
</dbReference>
<gene>
    <name evidence="5" type="ORF">PMAA_098860</name>
</gene>
<dbReference type="SMART" id="SM00320">
    <property type="entry name" value="WD40"/>
    <property type="match status" value="11"/>
</dbReference>
<feature type="repeat" description="WD" evidence="3">
    <location>
        <begin position="697"/>
        <end position="738"/>
    </location>
</feature>
<evidence type="ECO:0000256" key="2">
    <source>
        <dbReference type="ARBA" id="ARBA00022737"/>
    </source>
</evidence>
<reference evidence="6" key="1">
    <citation type="journal article" date="2015" name="Genome Announc.">
        <title>Genome sequence of the AIDS-associated pathogen Penicillium marneffei (ATCC18224) and its near taxonomic relative Talaromyces stipitatus (ATCC10500).</title>
        <authorList>
            <person name="Nierman W.C."/>
            <person name="Fedorova-Abrams N.D."/>
            <person name="Andrianopoulos A."/>
        </authorList>
    </citation>
    <scope>NUCLEOTIDE SEQUENCE [LARGE SCALE GENOMIC DNA]</scope>
    <source>
        <strain evidence="6">ATCC 18224 / CBS 334.59 / QM 7333</strain>
    </source>
</reference>
<dbReference type="InterPro" id="IPR055442">
    <property type="entry name" value="Beta-prop_EML-like_2nd"/>
</dbReference>
<feature type="repeat" description="WD" evidence="3">
    <location>
        <begin position="1033"/>
        <end position="1059"/>
    </location>
</feature>
<dbReference type="InterPro" id="IPR011047">
    <property type="entry name" value="Quinoprotein_ADH-like_sf"/>
</dbReference>
<feature type="repeat" description="WD" evidence="3">
    <location>
        <begin position="613"/>
        <end position="654"/>
    </location>
</feature>
<evidence type="ECO:0000256" key="3">
    <source>
        <dbReference type="PROSITE-ProRule" id="PRU00221"/>
    </source>
</evidence>
<dbReference type="InterPro" id="IPR007111">
    <property type="entry name" value="NACHT_NTPase"/>
</dbReference>
<evidence type="ECO:0000313" key="6">
    <source>
        <dbReference type="Proteomes" id="UP000001294"/>
    </source>
</evidence>
<dbReference type="PROSITE" id="PS00678">
    <property type="entry name" value="WD_REPEATS_1"/>
    <property type="match status" value="10"/>
</dbReference>
<dbReference type="SUPFAM" id="SSF52540">
    <property type="entry name" value="P-loop containing nucleoside triphosphate hydrolases"/>
    <property type="match status" value="1"/>
</dbReference>
<dbReference type="HOGENOM" id="CLU_000288_6_16_1"/>
<dbReference type="PANTHER" id="PTHR19879">
    <property type="entry name" value="TRANSCRIPTION INITIATION FACTOR TFIID"/>
    <property type="match status" value="1"/>
</dbReference>
<feature type="repeat" description="WD" evidence="3">
    <location>
        <begin position="823"/>
        <end position="864"/>
    </location>
</feature>
<keyword evidence="2" id="KW-0677">Repeat</keyword>
<feature type="repeat" description="WD" evidence="3">
    <location>
        <begin position="781"/>
        <end position="822"/>
    </location>
</feature>
<dbReference type="Proteomes" id="UP000001294">
    <property type="component" value="Unassembled WGS sequence"/>
</dbReference>
<dbReference type="PROSITE" id="PS50294">
    <property type="entry name" value="WD_REPEATS_REGION"/>
    <property type="match status" value="11"/>
</dbReference>
<dbReference type="EMBL" id="DS995902">
    <property type="protein sequence ID" value="EEA23296.1"/>
    <property type="molecule type" value="Genomic_DNA"/>
</dbReference>
<feature type="repeat" description="WD" evidence="3">
    <location>
        <begin position="949"/>
        <end position="990"/>
    </location>
</feature>
<dbReference type="Gene3D" id="2.130.10.10">
    <property type="entry name" value="YVTN repeat-like/Quinoprotein amine dehydrogenase"/>
    <property type="match status" value="5"/>
</dbReference>
<feature type="repeat" description="WD" evidence="3">
    <location>
        <begin position="655"/>
        <end position="696"/>
    </location>
</feature>
<accession>B6QIV1</accession>
<evidence type="ECO:0000256" key="1">
    <source>
        <dbReference type="ARBA" id="ARBA00022574"/>
    </source>
</evidence>
<dbReference type="PRINTS" id="PR00320">
    <property type="entry name" value="GPROTEINBRPT"/>
</dbReference>
<dbReference type="PROSITE" id="PS50837">
    <property type="entry name" value="NACHT"/>
    <property type="match status" value="1"/>
</dbReference>
<dbReference type="VEuPathDB" id="FungiDB:PMAA_098860"/>
<dbReference type="InterPro" id="IPR001680">
    <property type="entry name" value="WD40_rpt"/>
</dbReference>
<dbReference type="InterPro" id="IPR056884">
    <property type="entry name" value="NPHP3-like_N"/>
</dbReference>
<organism evidence="5 6">
    <name type="scientific">Talaromyces marneffei (strain ATCC 18224 / CBS 334.59 / QM 7333)</name>
    <name type="common">Penicillium marneffei</name>
    <dbReference type="NCBI Taxonomy" id="441960"/>
    <lineage>
        <taxon>Eukaryota</taxon>
        <taxon>Fungi</taxon>
        <taxon>Dikarya</taxon>
        <taxon>Ascomycota</taxon>
        <taxon>Pezizomycotina</taxon>
        <taxon>Eurotiomycetes</taxon>
        <taxon>Eurotiomycetidae</taxon>
        <taxon>Eurotiales</taxon>
        <taxon>Trichocomaceae</taxon>
        <taxon>Talaromyces</taxon>
        <taxon>Talaromyces sect. Talaromyces</taxon>
    </lineage>
</organism>
<dbReference type="AlphaFoldDB" id="B6QIV1"/>
<dbReference type="PhylomeDB" id="B6QIV1"/>
<dbReference type="Pfam" id="PF23414">
    <property type="entry name" value="Beta-prop_EML_2"/>
    <property type="match status" value="1"/>
</dbReference>
<feature type="repeat" description="WD" evidence="3">
    <location>
        <begin position="865"/>
        <end position="906"/>
    </location>
</feature>
<dbReference type="InterPro" id="IPR020472">
    <property type="entry name" value="WD40_PAC1"/>
</dbReference>
<dbReference type="Pfam" id="PF00400">
    <property type="entry name" value="WD40"/>
    <property type="match status" value="6"/>
</dbReference>
<dbReference type="PROSITE" id="PS50082">
    <property type="entry name" value="WD_REPEATS_2"/>
    <property type="match status" value="11"/>
</dbReference>
<dbReference type="InterPro" id="IPR015943">
    <property type="entry name" value="WD40/YVTN_repeat-like_dom_sf"/>
</dbReference>
<dbReference type="STRING" id="441960.B6QIV1"/>
<feature type="domain" description="NACHT" evidence="4">
    <location>
        <begin position="81"/>
        <end position="228"/>
    </location>
</feature>
<dbReference type="SUPFAM" id="SSF50998">
    <property type="entry name" value="Quinoprotein alcohol dehydrogenase-like"/>
    <property type="match status" value="2"/>
</dbReference>
<keyword evidence="1 3" id="KW-0853">WD repeat</keyword>
<feature type="repeat" description="WD" evidence="3">
    <location>
        <begin position="739"/>
        <end position="780"/>
    </location>
</feature>
<evidence type="ECO:0000313" key="5">
    <source>
        <dbReference type="EMBL" id="EEA23296.1"/>
    </source>
</evidence>
<dbReference type="SMART" id="SM00564">
    <property type="entry name" value="PQQ"/>
    <property type="match status" value="10"/>
</dbReference>
<dbReference type="InterPro" id="IPR019775">
    <property type="entry name" value="WD40_repeat_CS"/>
</dbReference>
<dbReference type="CDD" id="cd00200">
    <property type="entry name" value="WD40"/>
    <property type="match status" value="2"/>
</dbReference>
<proteinExistence type="predicted"/>
<dbReference type="InterPro" id="IPR027417">
    <property type="entry name" value="P-loop_NTPase"/>
</dbReference>
<dbReference type="Gene3D" id="3.40.50.300">
    <property type="entry name" value="P-loop containing nucleotide triphosphate hydrolases"/>
    <property type="match status" value="1"/>
</dbReference>
<feature type="repeat" description="WD" evidence="3">
    <location>
        <begin position="907"/>
        <end position="948"/>
    </location>
</feature>